<dbReference type="InterPro" id="IPR050863">
    <property type="entry name" value="CenT-Element_Derived"/>
</dbReference>
<proteinExistence type="predicted"/>
<protein>
    <submittedName>
        <fullName evidence="4">Uncharacterized protein LOC128202057</fullName>
    </submittedName>
</protein>
<evidence type="ECO:0000313" key="4">
    <source>
        <dbReference type="RefSeq" id="XP_052756945.1"/>
    </source>
</evidence>
<dbReference type="PANTHER" id="PTHR19303">
    <property type="entry name" value="TRANSPOSON"/>
    <property type="match status" value="1"/>
</dbReference>
<name>A0ABM3N099_GALME</name>
<gene>
    <name evidence="4" type="primary">LOC128202057</name>
</gene>
<evidence type="ECO:0000259" key="2">
    <source>
        <dbReference type="Pfam" id="PF03184"/>
    </source>
</evidence>
<accession>A0ABM3N099</accession>
<dbReference type="Proteomes" id="UP001652740">
    <property type="component" value="Unplaced"/>
</dbReference>
<organism evidence="3 4">
    <name type="scientific">Galleria mellonella</name>
    <name type="common">Greater wax moth</name>
    <dbReference type="NCBI Taxonomy" id="7137"/>
    <lineage>
        <taxon>Eukaryota</taxon>
        <taxon>Metazoa</taxon>
        <taxon>Ecdysozoa</taxon>
        <taxon>Arthropoda</taxon>
        <taxon>Hexapoda</taxon>
        <taxon>Insecta</taxon>
        <taxon>Pterygota</taxon>
        <taxon>Neoptera</taxon>
        <taxon>Endopterygota</taxon>
        <taxon>Lepidoptera</taxon>
        <taxon>Glossata</taxon>
        <taxon>Ditrysia</taxon>
        <taxon>Pyraloidea</taxon>
        <taxon>Pyralidae</taxon>
        <taxon>Galleriinae</taxon>
        <taxon>Galleria</taxon>
    </lineage>
</organism>
<evidence type="ECO:0000313" key="3">
    <source>
        <dbReference type="Proteomes" id="UP001652740"/>
    </source>
</evidence>
<evidence type="ECO:0000256" key="1">
    <source>
        <dbReference type="SAM" id="MobiDB-lite"/>
    </source>
</evidence>
<dbReference type="GeneID" id="128202057"/>
<reference evidence="4" key="1">
    <citation type="submission" date="2025-08" db="UniProtKB">
        <authorList>
            <consortium name="RefSeq"/>
        </authorList>
    </citation>
    <scope>IDENTIFICATION</scope>
    <source>
        <tissue evidence="4">Whole larvae</tissue>
    </source>
</reference>
<feature type="region of interest" description="Disordered" evidence="1">
    <location>
        <begin position="233"/>
        <end position="271"/>
    </location>
</feature>
<feature type="domain" description="DDE-1" evidence="2">
    <location>
        <begin position="21"/>
        <end position="149"/>
    </location>
</feature>
<dbReference type="Pfam" id="PF03184">
    <property type="entry name" value="DDE_1"/>
    <property type="match status" value="1"/>
</dbReference>
<keyword evidence="3" id="KW-1185">Reference proteome</keyword>
<dbReference type="InterPro" id="IPR004875">
    <property type="entry name" value="DDE_SF_endonuclease_dom"/>
</dbReference>
<dbReference type="RefSeq" id="XP_052756945.1">
    <property type="nucleotide sequence ID" value="XM_052900985.1"/>
</dbReference>
<feature type="compositionally biased region" description="Basic and acidic residues" evidence="1">
    <location>
        <begin position="253"/>
        <end position="265"/>
    </location>
</feature>
<sequence>MFIFPRKNYHHHFVRDGPPDCIGKANPSGWVTDEEFYCFIQHVIHHVRPSKDTPILLLLDNHSSHLCVKTLDLAKQNGIVMLSFSPHCTHKLQPLDVSVFGSFKIHLPRAQDSWMKNNAGKTMTIYDIPSLVRTALPIALSPVNIIKGFKASGIIPFNRDIFTDVDYVPSNVTDRISAFDNTENIPPVNVITESEQTQINLLNIMQQSRDISLQPCTSKEVLSPESVLPVAKAGLRKTSNNRKRHKATILTDSPEKNELAKEQEKSKKKKK</sequence>
<dbReference type="PANTHER" id="PTHR19303:SF71">
    <property type="entry name" value="ZINC FINGER PHD-TYPE DOMAIN-CONTAINING PROTEIN"/>
    <property type="match status" value="1"/>
</dbReference>